<dbReference type="GO" id="GO:0017134">
    <property type="term" value="F:fibroblast growth factor binding"/>
    <property type="evidence" value="ECO:0007669"/>
    <property type="project" value="TreeGrafter"/>
</dbReference>
<dbReference type="InParanoid" id="A0A674GY55"/>
<dbReference type="SUPFAM" id="SSF51445">
    <property type="entry name" value="(Trans)glycosidases"/>
    <property type="match status" value="2"/>
</dbReference>
<dbReference type="AlphaFoldDB" id="A0A674GY55"/>
<dbReference type="Proteomes" id="UP000007754">
    <property type="component" value="Chromosome 1"/>
</dbReference>
<evidence type="ECO:0000313" key="2">
    <source>
        <dbReference type="Ensembl" id="ENSTGUP00000028039.1"/>
    </source>
</evidence>
<dbReference type="PROSITE" id="PS00653">
    <property type="entry name" value="GLYCOSYL_HYDROL_F1_2"/>
    <property type="match status" value="1"/>
</dbReference>
<dbReference type="GO" id="GO:0005975">
    <property type="term" value="P:carbohydrate metabolic process"/>
    <property type="evidence" value="ECO:0007669"/>
    <property type="project" value="InterPro"/>
</dbReference>
<dbReference type="PRINTS" id="PR00131">
    <property type="entry name" value="GLHYDRLASE1"/>
</dbReference>
<dbReference type="InterPro" id="IPR033132">
    <property type="entry name" value="GH_1_N_CS"/>
</dbReference>
<protein>
    <submittedName>
        <fullName evidence="2">Uncharacterized protein</fullName>
    </submittedName>
</protein>
<accession>A0A674GY55</accession>
<sequence>MALFLHDTFPDGFLWGAGSAAYQTEGGWRQGGKGASVWDTFVHRPATPPAAAPPGPVGGDVASDSYNNLFRDVEGLRRLGVSHYRFSLSWARLLPNGTFGFVLSSAIRYDGVNVFGYTVWSLLDGFEWHRGYSIRRGLFYVDFQSHDKKLMPKSSVLFYQKLIEKNGFPPLPENQPIEGIFPCGFAWGIVDNYIQVSLIIKPTGCPARSVHKFTVTYLLNKVSLPQCYKEMGTRLLCQTLCLSFFTRLDVCDQGKPVRLRHYK</sequence>
<dbReference type="InterPro" id="IPR017853">
    <property type="entry name" value="GH"/>
</dbReference>
<reference evidence="2" key="3">
    <citation type="submission" date="2025-09" db="UniProtKB">
        <authorList>
            <consortium name="Ensembl"/>
        </authorList>
    </citation>
    <scope>IDENTIFICATION</scope>
</reference>
<dbReference type="InterPro" id="IPR001360">
    <property type="entry name" value="Glyco_hydro_1"/>
</dbReference>
<evidence type="ECO:0000313" key="3">
    <source>
        <dbReference type="Proteomes" id="UP000007754"/>
    </source>
</evidence>
<evidence type="ECO:0000256" key="1">
    <source>
        <dbReference type="RuleBase" id="RU003690"/>
    </source>
</evidence>
<dbReference type="GO" id="GO:0005104">
    <property type="term" value="F:fibroblast growth factor receptor binding"/>
    <property type="evidence" value="ECO:0007669"/>
    <property type="project" value="TreeGrafter"/>
</dbReference>
<dbReference type="Pfam" id="PF00232">
    <property type="entry name" value="Glyco_hydro_1"/>
    <property type="match status" value="1"/>
</dbReference>
<keyword evidence="3" id="KW-1185">Reference proteome</keyword>
<dbReference type="PANTHER" id="PTHR10353:SF10">
    <property type="entry name" value="KLOTHO"/>
    <property type="match status" value="1"/>
</dbReference>
<reference evidence="2" key="2">
    <citation type="submission" date="2025-08" db="UniProtKB">
        <authorList>
            <consortium name="Ensembl"/>
        </authorList>
    </citation>
    <scope>IDENTIFICATION</scope>
</reference>
<proteinExistence type="inferred from homology"/>
<dbReference type="Gene3D" id="3.20.20.80">
    <property type="entry name" value="Glycosidases"/>
    <property type="match status" value="2"/>
</dbReference>
<dbReference type="GeneTree" id="ENSGT00940000157614"/>
<dbReference type="GO" id="GO:0008543">
    <property type="term" value="P:fibroblast growth factor receptor signaling pathway"/>
    <property type="evidence" value="ECO:0007669"/>
    <property type="project" value="TreeGrafter"/>
</dbReference>
<dbReference type="GO" id="GO:0004553">
    <property type="term" value="F:hydrolase activity, hydrolyzing O-glycosyl compounds"/>
    <property type="evidence" value="ECO:0007669"/>
    <property type="project" value="InterPro"/>
</dbReference>
<dbReference type="Ensembl" id="ENSTGUT00000040068.1">
    <property type="protein sequence ID" value="ENSTGUP00000028039.1"/>
    <property type="gene ID" value="ENSTGUG00000029436.1"/>
</dbReference>
<comment type="similarity">
    <text evidence="1">Belongs to the glycosyl hydrolase 1 family.</text>
</comment>
<dbReference type="PANTHER" id="PTHR10353">
    <property type="entry name" value="GLYCOSYL HYDROLASE"/>
    <property type="match status" value="1"/>
</dbReference>
<organism evidence="2 3">
    <name type="scientific">Taeniopygia guttata</name>
    <name type="common">Zebra finch</name>
    <name type="synonym">Poephila guttata</name>
    <dbReference type="NCBI Taxonomy" id="59729"/>
    <lineage>
        <taxon>Eukaryota</taxon>
        <taxon>Metazoa</taxon>
        <taxon>Chordata</taxon>
        <taxon>Craniata</taxon>
        <taxon>Vertebrata</taxon>
        <taxon>Euteleostomi</taxon>
        <taxon>Archelosauria</taxon>
        <taxon>Archosauria</taxon>
        <taxon>Dinosauria</taxon>
        <taxon>Saurischia</taxon>
        <taxon>Theropoda</taxon>
        <taxon>Coelurosauria</taxon>
        <taxon>Aves</taxon>
        <taxon>Neognathae</taxon>
        <taxon>Neoaves</taxon>
        <taxon>Telluraves</taxon>
        <taxon>Australaves</taxon>
        <taxon>Passeriformes</taxon>
        <taxon>Passeroidea</taxon>
        <taxon>Estrildidae</taxon>
        <taxon>Estrildinae</taxon>
        <taxon>Taeniopygia</taxon>
    </lineage>
</organism>
<name>A0A674GY55_TAEGU</name>
<reference evidence="2 3" key="1">
    <citation type="journal article" date="2010" name="Nature">
        <title>The genome of a songbird.</title>
        <authorList>
            <person name="Warren W.C."/>
            <person name="Clayton D.F."/>
            <person name="Ellegren H."/>
            <person name="Arnold A.P."/>
            <person name="Hillier L.W."/>
            <person name="Kunstner A."/>
            <person name="Searle S."/>
            <person name="White S."/>
            <person name="Vilella A.J."/>
            <person name="Fairley S."/>
            <person name="Heger A."/>
            <person name="Kong L."/>
            <person name="Ponting C.P."/>
            <person name="Jarvis E.D."/>
            <person name="Mello C.V."/>
            <person name="Minx P."/>
            <person name="Lovell P."/>
            <person name="Velho T.A."/>
            <person name="Ferris M."/>
            <person name="Balakrishnan C.N."/>
            <person name="Sinha S."/>
            <person name="Blatti C."/>
            <person name="London S.E."/>
            <person name="Li Y."/>
            <person name="Lin Y.C."/>
            <person name="George J."/>
            <person name="Sweedler J."/>
            <person name="Southey B."/>
            <person name="Gunaratne P."/>
            <person name="Watson M."/>
            <person name="Nam K."/>
            <person name="Backstrom N."/>
            <person name="Smeds L."/>
            <person name="Nabholz B."/>
            <person name="Itoh Y."/>
            <person name="Whitney O."/>
            <person name="Pfenning A.R."/>
            <person name="Howard J."/>
            <person name="Volker M."/>
            <person name="Skinner B.M."/>
            <person name="Griffin D.K."/>
            <person name="Ye L."/>
            <person name="McLaren W.M."/>
            <person name="Flicek P."/>
            <person name="Quesada V."/>
            <person name="Velasco G."/>
            <person name="Lopez-Otin C."/>
            <person name="Puente X.S."/>
            <person name="Olender T."/>
            <person name="Lancet D."/>
            <person name="Smit A.F."/>
            <person name="Hubley R."/>
            <person name="Konkel M.K."/>
            <person name="Walker J.A."/>
            <person name="Batzer M.A."/>
            <person name="Gu W."/>
            <person name="Pollock D.D."/>
            <person name="Chen L."/>
            <person name="Cheng Z."/>
            <person name="Eichler E.E."/>
            <person name="Stapley J."/>
            <person name="Slate J."/>
            <person name="Ekblom R."/>
            <person name="Birkhead T."/>
            <person name="Burke T."/>
            <person name="Burt D."/>
            <person name="Scharff C."/>
            <person name="Adam I."/>
            <person name="Richard H."/>
            <person name="Sultan M."/>
            <person name="Soldatov A."/>
            <person name="Lehrach H."/>
            <person name="Edwards S.V."/>
            <person name="Yang S.P."/>
            <person name="Li X."/>
            <person name="Graves T."/>
            <person name="Fulton L."/>
            <person name="Nelson J."/>
            <person name="Chinwalla A."/>
            <person name="Hou S."/>
            <person name="Mardis E.R."/>
            <person name="Wilson R.K."/>
        </authorList>
    </citation>
    <scope>NUCLEOTIDE SEQUENCE [LARGE SCALE GENOMIC DNA]</scope>
</reference>